<dbReference type="InterPro" id="IPR050595">
    <property type="entry name" value="Bact_response_regulator"/>
</dbReference>
<evidence type="ECO:0000256" key="2">
    <source>
        <dbReference type="PROSITE-ProRule" id="PRU00169"/>
    </source>
</evidence>
<dbReference type="SMART" id="SM00448">
    <property type="entry name" value="REC"/>
    <property type="match status" value="1"/>
</dbReference>
<gene>
    <name evidence="4" type="ORF">ENS59_09290</name>
</gene>
<comment type="caution">
    <text evidence="4">The sequence shown here is derived from an EMBL/GenBank/DDBJ whole genome shotgun (WGS) entry which is preliminary data.</text>
</comment>
<feature type="domain" description="Response regulatory" evidence="3">
    <location>
        <begin position="6"/>
        <end position="132"/>
    </location>
</feature>
<dbReference type="CDD" id="cd00156">
    <property type="entry name" value="REC"/>
    <property type="match status" value="1"/>
</dbReference>
<protein>
    <submittedName>
        <fullName evidence="4">Response regulator</fullName>
    </submittedName>
</protein>
<dbReference type="GO" id="GO:0000160">
    <property type="term" value="P:phosphorelay signal transduction system"/>
    <property type="evidence" value="ECO:0007669"/>
    <property type="project" value="InterPro"/>
</dbReference>
<proteinExistence type="predicted"/>
<sequence>MNKHIPILIIEDEKIHQEYLLRFLERQGLQADVAGSLQEAIEALTTAITQNRSYGLLLLDIMLPDGTGHDLLEQLRNDARLSTYKFNNCRIIMITGMDDLKHIAGAFAEECDAYLTKPVKEAQLVELLEKFHIL</sequence>
<evidence type="ECO:0000256" key="1">
    <source>
        <dbReference type="ARBA" id="ARBA00022553"/>
    </source>
</evidence>
<dbReference type="PANTHER" id="PTHR44591:SF3">
    <property type="entry name" value="RESPONSE REGULATORY DOMAIN-CONTAINING PROTEIN"/>
    <property type="match status" value="1"/>
</dbReference>
<dbReference type="InterPro" id="IPR011006">
    <property type="entry name" value="CheY-like_superfamily"/>
</dbReference>
<accession>A0A7C3E1I8</accession>
<keyword evidence="1 2" id="KW-0597">Phosphoprotein</keyword>
<dbReference type="Gene3D" id="3.40.50.2300">
    <property type="match status" value="1"/>
</dbReference>
<evidence type="ECO:0000313" key="4">
    <source>
        <dbReference type="EMBL" id="HFH29688.1"/>
    </source>
</evidence>
<reference evidence="4" key="1">
    <citation type="journal article" date="2020" name="mSystems">
        <title>Genome- and Community-Level Interaction Insights into Carbon Utilization and Element Cycling Functions of Hydrothermarchaeota in Hydrothermal Sediment.</title>
        <authorList>
            <person name="Zhou Z."/>
            <person name="Liu Y."/>
            <person name="Xu W."/>
            <person name="Pan J."/>
            <person name="Luo Z.H."/>
            <person name="Li M."/>
        </authorList>
    </citation>
    <scope>NUCLEOTIDE SEQUENCE [LARGE SCALE GENOMIC DNA]</scope>
    <source>
        <strain evidence="4">SpSt-503</strain>
    </source>
</reference>
<name>A0A7C3E1I8_9SPIR</name>
<dbReference type="PANTHER" id="PTHR44591">
    <property type="entry name" value="STRESS RESPONSE REGULATOR PROTEIN 1"/>
    <property type="match status" value="1"/>
</dbReference>
<dbReference type="InterPro" id="IPR001789">
    <property type="entry name" value="Sig_transdc_resp-reg_receiver"/>
</dbReference>
<dbReference type="EMBL" id="DSVL01000284">
    <property type="protein sequence ID" value="HFH29688.1"/>
    <property type="molecule type" value="Genomic_DNA"/>
</dbReference>
<evidence type="ECO:0000259" key="3">
    <source>
        <dbReference type="PROSITE" id="PS50110"/>
    </source>
</evidence>
<dbReference type="AlphaFoldDB" id="A0A7C3E1I8"/>
<dbReference type="PROSITE" id="PS50110">
    <property type="entry name" value="RESPONSE_REGULATORY"/>
    <property type="match status" value="1"/>
</dbReference>
<dbReference type="SUPFAM" id="SSF52172">
    <property type="entry name" value="CheY-like"/>
    <property type="match status" value="1"/>
</dbReference>
<feature type="modified residue" description="4-aspartylphosphate" evidence="2">
    <location>
        <position position="60"/>
    </location>
</feature>
<organism evidence="4">
    <name type="scientific">Gracilinema caldarium</name>
    <dbReference type="NCBI Taxonomy" id="215591"/>
    <lineage>
        <taxon>Bacteria</taxon>
        <taxon>Pseudomonadati</taxon>
        <taxon>Spirochaetota</taxon>
        <taxon>Spirochaetia</taxon>
        <taxon>Spirochaetales</taxon>
        <taxon>Breznakiellaceae</taxon>
        <taxon>Gracilinema</taxon>
    </lineage>
</organism>
<dbReference type="Pfam" id="PF00072">
    <property type="entry name" value="Response_reg"/>
    <property type="match status" value="1"/>
</dbReference>